<gene>
    <name evidence="1" type="ORF">S01H4_29057</name>
</gene>
<comment type="caution">
    <text evidence="1">The sequence shown here is derived from an EMBL/GenBank/DDBJ whole genome shotgun (WGS) entry which is preliminary data.</text>
</comment>
<organism evidence="1">
    <name type="scientific">marine sediment metagenome</name>
    <dbReference type="NCBI Taxonomy" id="412755"/>
    <lineage>
        <taxon>unclassified sequences</taxon>
        <taxon>metagenomes</taxon>
        <taxon>ecological metagenomes</taxon>
    </lineage>
</organism>
<proteinExistence type="predicted"/>
<dbReference type="EMBL" id="BART01014662">
    <property type="protein sequence ID" value="GAG76148.1"/>
    <property type="molecule type" value="Genomic_DNA"/>
</dbReference>
<evidence type="ECO:0000313" key="1">
    <source>
        <dbReference type="EMBL" id="GAG76148.1"/>
    </source>
</evidence>
<sequence length="54" mass="6105">MARLTIKALKTIKTIKEVQSTLESINPSNDNLVFDKVNDILEIYISDVIIENEA</sequence>
<protein>
    <submittedName>
        <fullName evidence="1">Uncharacterized protein</fullName>
    </submittedName>
</protein>
<name>X1AV69_9ZZZZ</name>
<reference evidence="1" key="1">
    <citation type="journal article" date="2014" name="Front. Microbiol.">
        <title>High frequency of phylogenetically diverse reductive dehalogenase-homologous genes in deep subseafloor sedimentary metagenomes.</title>
        <authorList>
            <person name="Kawai M."/>
            <person name="Futagami T."/>
            <person name="Toyoda A."/>
            <person name="Takaki Y."/>
            <person name="Nishi S."/>
            <person name="Hori S."/>
            <person name="Arai W."/>
            <person name="Tsubouchi T."/>
            <person name="Morono Y."/>
            <person name="Uchiyama I."/>
            <person name="Ito T."/>
            <person name="Fujiyama A."/>
            <person name="Inagaki F."/>
            <person name="Takami H."/>
        </authorList>
    </citation>
    <scope>NUCLEOTIDE SEQUENCE</scope>
    <source>
        <strain evidence="1">Expedition CK06-06</strain>
    </source>
</reference>
<dbReference type="AlphaFoldDB" id="X1AV69"/>
<accession>X1AV69</accession>